<dbReference type="EMBL" id="BONF01000036">
    <property type="protein sequence ID" value="GIF84310.1"/>
    <property type="molecule type" value="Genomic_DNA"/>
</dbReference>
<keyword evidence="2" id="KW-0238">DNA-binding</keyword>
<dbReference type="InterPro" id="IPR003313">
    <property type="entry name" value="AraC-bd"/>
</dbReference>
<dbReference type="Proteomes" id="UP000601223">
    <property type="component" value="Unassembled WGS sequence"/>
</dbReference>
<dbReference type="Gene3D" id="2.60.120.10">
    <property type="entry name" value="Jelly Rolls"/>
    <property type="match status" value="1"/>
</dbReference>
<evidence type="ECO:0000256" key="3">
    <source>
        <dbReference type="ARBA" id="ARBA00023163"/>
    </source>
</evidence>
<name>A0A8J3NKD2_9ACTN</name>
<keyword evidence="3" id="KW-0804">Transcription</keyword>
<organism evidence="6 7">
    <name type="scientific">Catellatospora bangladeshensis</name>
    <dbReference type="NCBI Taxonomy" id="310355"/>
    <lineage>
        <taxon>Bacteria</taxon>
        <taxon>Bacillati</taxon>
        <taxon>Actinomycetota</taxon>
        <taxon>Actinomycetes</taxon>
        <taxon>Micromonosporales</taxon>
        <taxon>Micromonosporaceae</taxon>
        <taxon>Catellatospora</taxon>
    </lineage>
</organism>
<dbReference type="Gene3D" id="1.10.10.60">
    <property type="entry name" value="Homeodomain-like"/>
    <property type="match status" value="1"/>
</dbReference>
<feature type="domain" description="HTH araC/xylS-type" evidence="5">
    <location>
        <begin position="199"/>
        <end position="300"/>
    </location>
</feature>
<keyword evidence="7" id="KW-1185">Reference proteome</keyword>
<keyword evidence="1" id="KW-0805">Transcription regulation</keyword>
<dbReference type="InterPro" id="IPR014710">
    <property type="entry name" value="RmlC-like_jellyroll"/>
</dbReference>
<dbReference type="GO" id="GO:0003700">
    <property type="term" value="F:DNA-binding transcription factor activity"/>
    <property type="evidence" value="ECO:0007669"/>
    <property type="project" value="InterPro"/>
</dbReference>
<dbReference type="InterPro" id="IPR009057">
    <property type="entry name" value="Homeodomain-like_sf"/>
</dbReference>
<proteinExistence type="predicted"/>
<reference evidence="6 7" key="1">
    <citation type="submission" date="2021-01" db="EMBL/GenBank/DDBJ databases">
        <title>Whole genome shotgun sequence of Catellatospora bangladeshensis NBRC 107357.</title>
        <authorList>
            <person name="Komaki H."/>
            <person name="Tamura T."/>
        </authorList>
    </citation>
    <scope>NUCLEOTIDE SEQUENCE [LARGE SCALE GENOMIC DNA]</scope>
    <source>
        <strain evidence="6 7">NBRC 107357</strain>
    </source>
</reference>
<feature type="region of interest" description="Disordered" evidence="4">
    <location>
        <begin position="296"/>
        <end position="325"/>
    </location>
</feature>
<evidence type="ECO:0000256" key="4">
    <source>
        <dbReference type="SAM" id="MobiDB-lite"/>
    </source>
</evidence>
<evidence type="ECO:0000256" key="2">
    <source>
        <dbReference type="ARBA" id="ARBA00023125"/>
    </source>
</evidence>
<dbReference type="Pfam" id="PF02311">
    <property type="entry name" value="AraC_binding"/>
    <property type="match status" value="1"/>
</dbReference>
<sequence length="325" mass="34510">MLTSLAVGPGWELPRPPPAVQAEGMSLPLHRLTVPQSLPVPFAVDTFDALGPLSHAPFPHRHTFYEVVLIRAGAGTHVVDLAAYPLRPPQLAVVLPGRTHHWQDTSGLDGRLVLFGEEFLAGCPRVRELLHLLGRRPCVTLDRATAAEAAAIVARMRREYAAPDADSLGALQAYLHILLVKAARLAETPPAATGAGRRAELAARFADLAARPGGRRTVAEFAAALGVSAGYLGEAVREATGHSPGELIRQAYAVEAMRLLAGTRLSVAQVSRELGFADTAYFCRFFRRQTGSTAGAFRRSAGGGPAAEITTITGSRPSNSDDVQP</sequence>
<dbReference type="AlphaFoldDB" id="A0A8J3NKD2"/>
<dbReference type="SMART" id="SM00342">
    <property type="entry name" value="HTH_ARAC"/>
    <property type="match status" value="1"/>
</dbReference>
<dbReference type="InterPro" id="IPR050204">
    <property type="entry name" value="AraC_XylS_family_regulators"/>
</dbReference>
<accession>A0A8J3NKD2</accession>
<comment type="caution">
    <text evidence="6">The sequence shown here is derived from an EMBL/GenBank/DDBJ whole genome shotgun (WGS) entry which is preliminary data.</text>
</comment>
<gene>
    <name evidence="6" type="ORF">Cba03nite_56590</name>
</gene>
<dbReference type="GO" id="GO:0043565">
    <property type="term" value="F:sequence-specific DNA binding"/>
    <property type="evidence" value="ECO:0007669"/>
    <property type="project" value="InterPro"/>
</dbReference>
<evidence type="ECO:0000259" key="5">
    <source>
        <dbReference type="PROSITE" id="PS01124"/>
    </source>
</evidence>
<dbReference type="PANTHER" id="PTHR46796">
    <property type="entry name" value="HTH-TYPE TRANSCRIPTIONAL ACTIVATOR RHAS-RELATED"/>
    <property type="match status" value="1"/>
</dbReference>
<evidence type="ECO:0000313" key="7">
    <source>
        <dbReference type="Proteomes" id="UP000601223"/>
    </source>
</evidence>
<dbReference type="SUPFAM" id="SSF46689">
    <property type="entry name" value="Homeodomain-like"/>
    <property type="match status" value="1"/>
</dbReference>
<dbReference type="InterPro" id="IPR018060">
    <property type="entry name" value="HTH_AraC"/>
</dbReference>
<evidence type="ECO:0000313" key="6">
    <source>
        <dbReference type="EMBL" id="GIF84310.1"/>
    </source>
</evidence>
<dbReference type="Pfam" id="PF12833">
    <property type="entry name" value="HTH_18"/>
    <property type="match status" value="1"/>
</dbReference>
<dbReference type="SUPFAM" id="SSF51215">
    <property type="entry name" value="Regulatory protein AraC"/>
    <property type="match status" value="1"/>
</dbReference>
<feature type="compositionally biased region" description="Polar residues" evidence="4">
    <location>
        <begin position="310"/>
        <end position="325"/>
    </location>
</feature>
<dbReference type="PROSITE" id="PS01124">
    <property type="entry name" value="HTH_ARAC_FAMILY_2"/>
    <property type="match status" value="1"/>
</dbReference>
<protein>
    <submittedName>
        <fullName evidence="6">AraC family transcriptional regulator</fullName>
    </submittedName>
</protein>
<dbReference type="InterPro" id="IPR037923">
    <property type="entry name" value="HTH-like"/>
</dbReference>
<evidence type="ECO:0000256" key="1">
    <source>
        <dbReference type="ARBA" id="ARBA00023015"/>
    </source>
</evidence>